<evidence type="ECO:0000256" key="8">
    <source>
        <dbReference type="ARBA" id="ARBA00023002"/>
    </source>
</evidence>
<dbReference type="GO" id="GO:0016125">
    <property type="term" value="P:sterol metabolic process"/>
    <property type="evidence" value="ECO:0007669"/>
    <property type="project" value="TreeGrafter"/>
</dbReference>
<dbReference type="PANTHER" id="PTHR24286">
    <property type="entry name" value="CYTOCHROME P450 26"/>
    <property type="match status" value="1"/>
</dbReference>
<dbReference type="InterPro" id="IPR002403">
    <property type="entry name" value="Cyt_P450_E_grp-IV"/>
</dbReference>
<dbReference type="GO" id="GO:0010268">
    <property type="term" value="P:brassinosteroid homeostasis"/>
    <property type="evidence" value="ECO:0007669"/>
    <property type="project" value="TreeGrafter"/>
</dbReference>
<comment type="similarity">
    <text evidence="3 13">Belongs to the cytochrome P450 family.</text>
</comment>
<dbReference type="PRINTS" id="PR00465">
    <property type="entry name" value="EP450IV"/>
</dbReference>
<dbReference type="Pfam" id="PF00067">
    <property type="entry name" value="p450"/>
    <property type="match status" value="1"/>
</dbReference>
<dbReference type="AlphaFoldDB" id="A0AAV9FMK0"/>
<keyword evidence="5" id="KW-0812">Transmembrane</keyword>
<dbReference type="GO" id="GO:0016705">
    <property type="term" value="F:oxidoreductase activity, acting on paired donors, with incorporation or reduction of molecular oxygen"/>
    <property type="evidence" value="ECO:0007669"/>
    <property type="project" value="InterPro"/>
</dbReference>
<dbReference type="CDD" id="cd11043">
    <property type="entry name" value="CYP90-like"/>
    <property type="match status" value="1"/>
</dbReference>
<evidence type="ECO:0000256" key="5">
    <source>
        <dbReference type="ARBA" id="ARBA00022692"/>
    </source>
</evidence>
<evidence type="ECO:0000256" key="9">
    <source>
        <dbReference type="ARBA" id="ARBA00023004"/>
    </source>
</evidence>
<keyword evidence="4 12" id="KW-0349">Heme</keyword>
<dbReference type="GO" id="GO:0016020">
    <property type="term" value="C:membrane"/>
    <property type="evidence" value="ECO:0007669"/>
    <property type="project" value="UniProtKB-SubCell"/>
</dbReference>
<evidence type="ECO:0000256" key="6">
    <source>
        <dbReference type="ARBA" id="ARBA00022723"/>
    </source>
</evidence>
<dbReference type="PRINTS" id="PR00385">
    <property type="entry name" value="P450"/>
</dbReference>
<accession>A0AAV9FMK0</accession>
<dbReference type="InterPro" id="IPR001128">
    <property type="entry name" value="Cyt_P450"/>
</dbReference>
<keyword evidence="11" id="KW-0472">Membrane</keyword>
<evidence type="ECO:0000256" key="10">
    <source>
        <dbReference type="ARBA" id="ARBA00023033"/>
    </source>
</evidence>
<dbReference type="EMBL" id="JAUJYO010000001">
    <property type="protein sequence ID" value="KAK1327055.1"/>
    <property type="molecule type" value="Genomic_DNA"/>
</dbReference>
<keyword evidence="7" id="KW-1133">Transmembrane helix</keyword>
<keyword evidence="9 12" id="KW-0408">Iron</keyword>
<evidence type="ECO:0000256" key="12">
    <source>
        <dbReference type="PIRSR" id="PIRSR602403-1"/>
    </source>
</evidence>
<sequence length="445" mass="50489">MFCAAILFTVALLIICVALYTHKWRHPKSSGRLPPGSMGLPLLGESLHFFSPNSSSDTPPFIKERIKRYGQLFKTSLVVRPVVVSTDPEFNHYIFQQEGKLFQSWYPDTFTEIFGQENVGSLHGFMFKYLKSLVLRLFGPENLKEKLLREMEEKAWGCLASWSNQPSVDLKEAIATMIFDLTAKKLISYDPNESSENLRLNFVAFMQGLLSFPVNIPGTAYNKCLQGRKKAMKMLKRMLDERRASAPRKNGESDFFDHVVEELMKERSIMTEAIALNLIFALLFANFETTSLALTMAIKDSHRPPSRASRIDEHEAIVRNRENPNSGMTWKEYKSMTYTNQVINETVRLANIVPGIFRKALTDIHVKGYTIPAGWSVMVCPPAVHLNPEIYEDPLAFKPRRWDGIDTNGGSQNFMAFGGGMRFCVGADFAKLQMAVFLHCLLTKS</sequence>
<evidence type="ECO:0000256" key="11">
    <source>
        <dbReference type="ARBA" id="ARBA00023136"/>
    </source>
</evidence>
<protein>
    <submittedName>
        <fullName evidence="15">Cytochrome P450 87A3</fullName>
    </submittedName>
</protein>
<evidence type="ECO:0000256" key="4">
    <source>
        <dbReference type="ARBA" id="ARBA00022617"/>
    </source>
</evidence>
<dbReference type="Gene3D" id="1.10.630.10">
    <property type="entry name" value="Cytochrome P450"/>
    <property type="match status" value="1"/>
</dbReference>
<dbReference type="InterPro" id="IPR036396">
    <property type="entry name" value="Cyt_P450_sf"/>
</dbReference>
<evidence type="ECO:0000256" key="7">
    <source>
        <dbReference type="ARBA" id="ARBA00022989"/>
    </source>
</evidence>
<keyword evidence="16" id="KW-1185">Reference proteome</keyword>
<dbReference type="GO" id="GO:0020037">
    <property type="term" value="F:heme binding"/>
    <property type="evidence" value="ECO:0007669"/>
    <property type="project" value="InterPro"/>
</dbReference>
<keyword evidence="8 13" id="KW-0560">Oxidoreductase</keyword>
<dbReference type="GO" id="GO:0016132">
    <property type="term" value="P:brassinosteroid biosynthetic process"/>
    <property type="evidence" value="ECO:0007669"/>
    <property type="project" value="TreeGrafter"/>
</dbReference>
<feature type="binding site" description="axial binding residue" evidence="12">
    <location>
        <position position="424"/>
    </location>
    <ligand>
        <name>heme</name>
        <dbReference type="ChEBI" id="CHEBI:30413"/>
    </ligand>
    <ligandPart>
        <name>Fe</name>
        <dbReference type="ChEBI" id="CHEBI:18248"/>
    </ligandPart>
</feature>
<dbReference type="Proteomes" id="UP001180020">
    <property type="component" value="Unassembled WGS sequence"/>
</dbReference>
<name>A0AAV9FMK0_ACOCL</name>
<dbReference type="InterPro" id="IPR017972">
    <property type="entry name" value="Cyt_P450_CS"/>
</dbReference>
<dbReference type="PROSITE" id="PS00086">
    <property type="entry name" value="CYTOCHROME_P450"/>
    <property type="match status" value="1"/>
</dbReference>
<evidence type="ECO:0000313" key="15">
    <source>
        <dbReference type="EMBL" id="KAK1327055.1"/>
    </source>
</evidence>
<proteinExistence type="inferred from homology"/>
<dbReference type="GO" id="GO:0004497">
    <property type="term" value="F:monooxygenase activity"/>
    <property type="evidence" value="ECO:0007669"/>
    <property type="project" value="UniProtKB-KW"/>
</dbReference>
<evidence type="ECO:0000256" key="3">
    <source>
        <dbReference type="ARBA" id="ARBA00010617"/>
    </source>
</evidence>
<comment type="cofactor">
    <cofactor evidence="1 12">
        <name>heme</name>
        <dbReference type="ChEBI" id="CHEBI:30413"/>
    </cofactor>
</comment>
<reference evidence="15" key="1">
    <citation type="journal article" date="2023" name="Nat. Commun.">
        <title>Diploid and tetraploid genomes of Acorus and the evolution of monocots.</title>
        <authorList>
            <person name="Ma L."/>
            <person name="Liu K.W."/>
            <person name="Li Z."/>
            <person name="Hsiao Y.Y."/>
            <person name="Qi Y."/>
            <person name="Fu T."/>
            <person name="Tang G.D."/>
            <person name="Zhang D."/>
            <person name="Sun W.H."/>
            <person name="Liu D.K."/>
            <person name="Li Y."/>
            <person name="Chen G.Z."/>
            <person name="Liu X.D."/>
            <person name="Liao X.Y."/>
            <person name="Jiang Y.T."/>
            <person name="Yu X."/>
            <person name="Hao Y."/>
            <person name="Huang J."/>
            <person name="Zhao X.W."/>
            <person name="Ke S."/>
            <person name="Chen Y.Y."/>
            <person name="Wu W.L."/>
            <person name="Hsu J.L."/>
            <person name="Lin Y.F."/>
            <person name="Huang M.D."/>
            <person name="Li C.Y."/>
            <person name="Huang L."/>
            <person name="Wang Z.W."/>
            <person name="Zhao X."/>
            <person name="Zhong W.Y."/>
            <person name="Peng D.H."/>
            <person name="Ahmad S."/>
            <person name="Lan S."/>
            <person name="Zhang J.S."/>
            <person name="Tsai W.C."/>
            <person name="Van de Peer Y."/>
            <person name="Liu Z.J."/>
        </authorList>
    </citation>
    <scope>NUCLEOTIDE SEQUENCE</scope>
    <source>
        <strain evidence="15">CP</strain>
    </source>
</reference>
<evidence type="ECO:0000313" key="16">
    <source>
        <dbReference type="Proteomes" id="UP001180020"/>
    </source>
</evidence>
<comment type="subcellular location">
    <subcellularLocation>
        <location evidence="2">Membrane</location>
    </subcellularLocation>
</comment>
<keyword evidence="6 12" id="KW-0479">Metal-binding</keyword>
<gene>
    <name evidence="15" type="primary">CYP87A3</name>
    <name evidence="15" type="ORF">QJS10_CPA01g02422</name>
</gene>
<dbReference type="PANTHER" id="PTHR24286:SF11">
    <property type="entry name" value="CYTOCHROME P450, FAMILY 87, SUBFAMILY A, POLYPEPTIDE 2"/>
    <property type="match status" value="1"/>
</dbReference>
<reference evidence="15" key="2">
    <citation type="submission" date="2023-06" db="EMBL/GenBank/DDBJ databases">
        <authorList>
            <person name="Ma L."/>
            <person name="Liu K.-W."/>
            <person name="Li Z."/>
            <person name="Hsiao Y.-Y."/>
            <person name="Qi Y."/>
            <person name="Fu T."/>
            <person name="Tang G."/>
            <person name="Zhang D."/>
            <person name="Sun W.-H."/>
            <person name="Liu D.-K."/>
            <person name="Li Y."/>
            <person name="Chen G.-Z."/>
            <person name="Liu X.-D."/>
            <person name="Liao X.-Y."/>
            <person name="Jiang Y.-T."/>
            <person name="Yu X."/>
            <person name="Hao Y."/>
            <person name="Huang J."/>
            <person name="Zhao X.-W."/>
            <person name="Ke S."/>
            <person name="Chen Y.-Y."/>
            <person name="Wu W.-L."/>
            <person name="Hsu J.-L."/>
            <person name="Lin Y.-F."/>
            <person name="Huang M.-D."/>
            <person name="Li C.-Y."/>
            <person name="Huang L."/>
            <person name="Wang Z.-W."/>
            <person name="Zhao X."/>
            <person name="Zhong W.-Y."/>
            <person name="Peng D.-H."/>
            <person name="Ahmad S."/>
            <person name="Lan S."/>
            <person name="Zhang J.-S."/>
            <person name="Tsai W.-C."/>
            <person name="Van De Peer Y."/>
            <person name="Liu Z.-J."/>
        </authorList>
    </citation>
    <scope>NUCLEOTIDE SEQUENCE</scope>
    <source>
        <strain evidence="15">CP</strain>
        <tissue evidence="15">Leaves</tissue>
    </source>
</reference>
<evidence type="ECO:0000256" key="2">
    <source>
        <dbReference type="ARBA" id="ARBA00004370"/>
    </source>
</evidence>
<evidence type="ECO:0000256" key="13">
    <source>
        <dbReference type="RuleBase" id="RU000461"/>
    </source>
</evidence>
<feature type="chain" id="PRO_5043563985" evidence="14">
    <location>
        <begin position="19"/>
        <end position="445"/>
    </location>
</feature>
<keyword evidence="10 13" id="KW-0503">Monooxygenase</keyword>
<dbReference type="FunFam" id="1.10.630.10:FF:000020">
    <property type="entry name" value="Cytochrome P450 family protein"/>
    <property type="match status" value="1"/>
</dbReference>
<evidence type="ECO:0000256" key="1">
    <source>
        <dbReference type="ARBA" id="ARBA00001971"/>
    </source>
</evidence>
<feature type="signal peptide" evidence="14">
    <location>
        <begin position="1"/>
        <end position="18"/>
    </location>
</feature>
<dbReference type="SUPFAM" id="SSF48264">
    <property type="entry name" value="Cytochrome P450"/>
    <property type="match status" value="1"/>
</dbReference>
<dbReference type="GO" id="GO:0005506">
    <property type="term" value="F:iron ion binding"/>
    <property type="evidence" value="ECO:0007669"/>
    <property type="project" value="InterPro"/>
</dbReference>
<organism evidence="15 16">
    <name type="scientific">Acorus calamus</name>
    <name type="common">Sweet flag</name>
    <dbReference type="NCBI Taxonomy" id="4465"/>
    <lineage>
        <taxon>Eukaryota</taxon>
        <taxon>Viridiplantae</taxon>
        <taxon>Streptophyta</taxon>
        <taxon>Embryophyta</taxon>
        <taxon>Tracheophyta</taxon>
        <taxon>Spermatophyta</taxon>
        <taxon>Magnoliopsida</taxon>
        <taxon>Liliopsida</taxon>
        <taxon>Acoraceae</taxon>
        <taxon>Acorus</taxon>
    </lineage>
</organism>
<keyword evidence="14" id="KW-0732">Signal</keyword>
<evidence type="ECO:0000256" key="14">
    <source>
        <dbReference type="SAM" id="SignalP"/>
    </source>
</evidence>
<comment type="caution">
    <text evidence="15">The sequence shown here is derived from an EMBL/GenBank/DDBJ whole genome shotgun (WGS) entry which is preliminary data.</text>
</comment>